<dbReference type="EMBL" id="JARUHG010000003">
    <property type="protein sequence ID" value="MDR0183570.1"/>
    <property type="molecule type" value="Genomic_DNA"/>
</dbReference>
<dbReference type="RefSeq" id="WP_309262712.1">
    <property type="nucleotide sequence ID" value="NZ_JARUHG010000003.1"/>
</dbReference>
<evidence type="ECO:0000313" key="2">
    <source>
        <dbReference type="EMBL" id="MDR0183570.1"/>
    </source>
</evidence>
<name>A0ABU1CF48_9GAMM</name>
<keyword evidence="3" id="KW-1185">Reference proteome</keyword>
<keyword evidence="1" id="KW-0472">Membrane</keyword>
<feature type="transmembrane region" description="Helical" evidence="1">
    <location>
        <begin position="6"/>
        <end position="26"/>
    </location>
</feature>
<proteinExistence type="predicted"/>
<accession>A0ABU1CF48</accession>
<reference evidence="2 3" key="1">
    <citation type="submission" date="2023-04" db="EMBL/GenBank/DDBJ databases">
        <title>Lysobacter sp. strain UC isolated from soil sample.</title>
        <authorList>
            <person name="Choksket S."/>
            <person name="Harshvardhan F."/>
            <person name="Rana R."/>
            <person name="Patil P.B."/>
            <person name="Korpole S."/>
        </authorList>
    </citation>
    <scope>NUCLEOTIDE SEQUENCE [LARGE SCALE GENOMIC DNA]</scope>
    <source>
        <strain evidence="2 3">UC</strain>
    </source>
</reference>
<feature type="transmembrane region" description="Helical" evidence="1">
    <location>
        <begin position="95"/>
        <end position="114"/>
    </location>
</feature>
<sequence length="116" mass="13051">MTYETAVSLVLIILPSGFLVSAYYLAKFNFLVVKVMRAVNAAANRDRKFVSLLWQQSSLYSEQLIVSQGDSDEWRKAVEACLLLRAQRRTYMLKGLLPMFVAMVASVVLIVASTRV</sequence>
<evidence type="ECO:0008006" key="4">
    <source>
        <dbReference type="Google" id="ProtNLM"/>
    </source>
</evidence>
<gene>
    <name evidence="2" type="ORF">P8609_11420</name>
</gene>
<dbReference type="Proteomes" id="UP001233535">
    <property type="component" value="Unassembled WGS sequence"/>
</dbReference>
<protein>
    <recommendedName>
        <fullName evidence="4">Universal stress protein B</fullName>
    </recommendedName>
</protein>
<keyword evidence="1" id="KW-1133">Transmembrane helix</keyword>
<evidence type="ECO:0000313" key="3">
    <source>
        <dbReference type="Proteomes" id="UP001233535"/>
    </source>
</evidence>
<evidence type="ECO:0000256" key="1">
    <source>
        <dbReference type="SAM" id="Phobius"/>
    </source>
</evidence>
<organism evidence="2 3">
    <name type="scientific">Lysobacter arvi</name>
    <dbReference type="NCBI Taxonomy" id="3038776"/>
    <lineage>
        <taxon>Bacteria</taxon>
        <taxon>Pseudomonadati</taxon>
        <taxon>Pseudomonadota</taxon>
        <taxon>Gammaproteobacteria</taxon>
        <taxon>Lysobacterales</taxon>
        <taxon>Lysobacteraceae</taxon>
        <taxon>Lysobacter</taxon>
    </lineage>
</organism>
<comment type="caution">
    <text evidence="2">The sequence shown here is derived from an EMBL/GenBank/DDBJ whole genome shotgun (WGS) entry which is preliminary data.</text>
</comment>
<keyword evidence="1" id="KW-0812">Transmembrane</keyword>